<evidence type="ECO:0000313" key="5">
    <source>
        <dbReference type="EMBL" id="PTR12956.1"/>
    </source>
</evidence>
<gene>
    <name evidence="5" type="ORF">C8J28_12313</name>
</gene>
<dbReference type="InterPro" id="IPR019887">
    <property type="entry name" value="Tscrpt_reg_AsnC/Lrp_C"/>
</dbReference>
<keyword evidence="6" id="KW-1185">Reference proteome</keyword>
<dbReference type="InterPro" id="IPR036388">
    <property type="entry name" value="WH-like_DNA-bd_sf"/>
</dbReference>
<name>A0A2T5JT18_9RHOB</name>
<keyword evidence="3" id="KW-0804">Transcription</keyword>
<dbReference type="PANTHER" id="PTHR30154">
    <property type="entry name" value="LEUCINE-RESPONSIVE REGULATORY PROTEIN"/>
    <property type="match status" value="1"/>
</dbReference>
<dbReference type="RefSeq" id="WP_180325177.1">
    <property type="nucleotide sequence ID" value="NZ_CP090022.1"/>
</dbReference>
<dbReference type="Gene3D" id="1.10.10.10">
    <property type="entry name" value="Winged helix-like DNA-binding domain superfamily/Winged helix DNA-binding domain"/>
    <property type="match status" value="1"/>
</dbReference>
<dbReference type="PROSITE" id="PS00519">
    <property type="entry name" value="HTH_ASNC_1"/>
    <property type="match status" value="1"/>
</dbReference>
<dbReference type="GO" id="GO:0006355">
    <property type="term" value="P:regulation of DNA-templated transcription"/>
    <property type="evidence" value="ECO:0007669"/>
    <property type="project" value="UniProtKB-ARBA"/>
</dbReference>
<dbReference type="InterPro" id="IPR019885">
    <property type="entry name" value="Tscrpt_reg_HTH_AsnC-type_CS"/>
</dbReference>
<keyword evidence="1" id="KW-0805">Transcription regulation</keyword>
<evidence type="ECO:0000313" key="6">
    <source>
        <dbReference type="Proteomes" id="UP000244060"/>
    </source>
</evidence>
<comment type="caution">
    <text evidence="5">The sequence shown here is derived from an EMBL/GenBank/DDBJ whole genome shotgun (WGS) entry which is preliminary data.</text>
</comment>
<proteinExistence type="predicted"/>
<dbReference type="GO" id="GO:0043200">
    <property type="term" value="P:response to amino acid"/>
    <property type="evidence" value="ECO:0007669"/>
    <property type="project" value="TreeGrafter"/>
</dbReference>
<dbReference type="Proteomes" id="UP000244060">
    <property type="component" value="Unassembled WGS sequence"/>
</dbReference>
<dbReference type="SMART" id="SM00344">
    <property type="entry name" value="HTH_ASNC"/>
    <property type="match status" value="1"/>
</dbReference>
<dbReference type="Gene3D" id="3.30.70.920">
    <property type="match status" value="1"/>
</dbReference>
<dbReference type="CDD" id="cd00090">
    <property type="entry name" value="HTH_ARSR"/>
    <property type="match status" value="1"/>
</dbReference>
<feature type="domain" description="HTH asnC-type" evidence="4">
    <location>
        <begin position="17"/>
        <end position="78"/>
    </location>
</feature>
<organism evidence="5 6">
    <name type="scientific">Cereibacter azotoformans</name>
    <dbReference type="NCBI Taxonomy" id="43057"/>
    <lineage>
        <taxon>Bacteria</taxon>
        <taxon>Pseudomonadati</taxon>
        <taxon>Pseudomonadota</taxon>
        <taxon>Alphaproteobacteria</taxon>
        <taxon>Rhodobacterales</taxon>
        <taxon>Paracoccaceae</taxon>
        <taxon>Cereibacter</taxon>
    </lineage>
</organism>
<dbReference type="PRINTS" id="PR00033">
    <property type="entry name" value="HTHASNC"/>
</dbReference>
<dbReference type="Pfam" id="PF13404">
    <property type="entry name" value="HTH_AsnC-type"/>
    <property type="match status" value="1"/>
</dbReference>
<dbReference type="InterPro" id="IPR011008">
    <property type="entry name" value="Dimeric_a/b-barrel"/>
</dbReference>
<dbReference type="Pfam" id="PF01037">
    <property type="entry name" value="AsnC_trans_reg"/>
    <property type="match status" value="1"/>
</dbReference>
<dbReference type="InterPro" id="IPR019888">
    <property type="entry name" value="Tscrpt_reg_AsnC-like"/>
</dbReference>
<dbReference type="EMBL" id="QAOT01000023">
    <property type="protein sequence ID" value="PTR12956.1"/>
    <property type="molecule type" value="Genomic_DNA"/>
</dbReference>
<dbReference type="PANTHER" id="PTHR30154:SF17">
    <property type="entry name" value="DNA-BINDING TRANSCRIPTIONAL ACTIVATOR DECR"/>
    <property type="match status" value="1"/>
</dbReference>
<dbReference type="InterPro" id="IPR036390">
    <property type="entry name" value="WH_DNA-bd_sf"/>
</dbReference>
<evidence type="ECO:0000256" key="3">
    <source>
        <dbReference type="ARBA" id="ARBA00023163"/>
    </source>
</evidence>
<dbReference type="GO" id="GO:0005829">
    <property type="term" value="C:cytosol"/>
    <property type="evidence" value="ECO:0007669"/>
    <property type="project" value="TreeGrafter"/>
</dbReference>
<evidence type="ECO:0000256" key="2">
    <source>
        <dbReference type="ARBA" id="ARBA00023125"/>
    </source>
</evidence>
<accession>A0A2T5JT18</accession>
<evidence type="ECO:0000256" key="1">
    <source>
        <dbReference type="ARBA" id="ARBA00023015"/>
    </source>
</evidence>
<dbReference type="SUPFAM" id="SSF46785">
    <property type="entry name" value="Winged helix' DNA-binding domain"/>
    <property type="match status" value="1"/>
</dbReference>
<dbReference type="GO" id="GO:0043565">
    <property type="term" value="F:sequence-specific DNA binding"/>
    <property type="evidence" value="ECO:0007669"/>
    <property type="project" value="InterPro"/>
</dbReference>
<reference evidence="5 6" key="1">
    <citation type="submission" date="2018-04" db="EMBL/GenBank/DDBJ databases">
        <title>Genomic Encyclopedia of Type Strains, Phase III (KMG-III): the genomes of soil and plant-associated and newly described type strains.</title>
        <authorList>
            <person name="Whitman W."/>
        </authorList>
    </citation>
    <scope>NUCLEOTIDE SEQUENCE [LARGE SCALE GENOMIC DNA]</scope>
    <source>
        <strain evidence="5 6">KA25</strain>
    </source>
</reference>
<dbReference type="SUPFAM" id="SSF54909">
    <property type="entry name" value="Dimeric alpha+beta barrel"/>
    <property type="match status" value="1"/>
</dbReference>
<dbReference type="InterPro" id="IPR000485">
    <property type="entry name" value="AsnC-type_HTH_dom"/>
</dbReference>
<dbReference type="AlphaFoldDB" id="A0A2T5JT18"/>
<keyword evidence="2" id="KW-0238">DNA-binding</keyword>
<evidence type="ECO:0000259" key="4">
    <source>
        <dbReference type="PROSITE" id="PS50956"/>
    </source>
</evidence>
<dbReference type="PROSITE" id="PS50956">
    <property type="entry name" value="HTH_ASNC_2"/>
    <property type="match status" value="1"/>
</dbReference>
<sequence length="170" mass="19128">MTMLDTHTDSPPRAPAMDRIDRKIIHELQRDCSISIAQLADRVGLSQTPCWKRIQRLEQSGVITGRVALVDPGRIGLGLTVFVEIEAPDHSPAWRARFVETVTGLPEVVGVWRMAGDVDYLLKVVMPDMPSFDRFYQRLTEATAPRNVTSKFAMERMKDTTVHPVNTTDP</sequence>
<protein>
    <submittedName>
        <fullName evidence="5">AsnC family transcriptional regulator</fullName>
    </submittedName>
</protein>
<dbReference type="InterPro" id="IPR011991">
    <property type="entry name" value="ArsR-like_HTH"/>
</dbReference>